<dbReference type="Pfam" id="PF07484">
    <property type="entry name" value="Collar"/>
    <property type="match status" value="1"/>
</dbReference>
<dbReference type="EMBL" id="CAJNRE010002795">
    <property type="protein sequence ID" value="CAF1991850.1"/>
    <property type="molecule type" value="Genomic_DNA"/>
</dbReference>
<sequence>MNAKSIYIIALGTTLFINTIQFGLSAVVESSSEGAGSGIPAGSILAFGGQNIPNGWLLCNGNALHRQKFISLFKAISTMYGEGDGISTFNLPDLRGRVVVGAGQGLRLSNRELAATFGAEQHTLTVNEMPSHSHGINDPGHVHDIGDGSRGQRWGINDGGRKWVFGNDHQGFQNNPPTLRAQSGVSILSNGANAPHSNMPPSIAINYIIKY</sequence>
<dbReference type="EMBL" id="CAJNOW010008789">
    <property type="protein sequence ID" value="CAF1546813.1"/>
    <property type="molecule type" value="Genomic_DNA"/>
</dbReference>
<evidence type="ECO:0000313" key="3">
    <source>
        <dbReference type="EMBL" id="CAF1546813.1"/>
    </source>
</evidence>
<accession>A0A815WN54</accession>
<proteinExistence type="predicted"/>
<dbReference type="CDD" id="cd22641">
    <property type="entry name" value="C24-like"/>
    <property type="match status" value="1"/>
</dbReference>
<evidence type="ECO:0000259" key="1">
    <source>
        <dbReference type="Pfam" id="PF07484"/>
    </source>
</evidence>
<dbReference type="Gene3D" id="3.90.1340.10">
    <property type="entry name" value="Phage tail collar domain"/>
    <property type="match status" value="1"/>
</dbReference>
<dbReference type="Proteomes" id="UP000663855">
    <property type="component" value="Unassembled WGS sequence"/>
</dbReference>
<dbReference type="EMBL" id="CAJNOV010002866">
    <property type="protein sequence ID" value="CAF1118523.1"/>
    <property type="molecule type" value="Genomic_DNA"/>
</dbReference>
<organism evidence="3 5">
    <name type="scientific">Rotaria magnacalcarata</name>
    <dbReference type="NCBI Taxonomy" id="392030"/>
    <lineage>
        <taxon>Eukaryota</taxon>
        <taxon>Metazoa</taxon>
        <taxon>Spiralia</taxon>
        <taxon>Gnathifera</taxon>
        <taxon>Rotifera</taxon>
        <taxon>Eurotatoria</taxon>
        <taxon>Bdelloidea</taxon>
        <taxon>Philodinida</taxon>
        <taxon>Philodinidae</taxon>
        <taxon>Rotaria</taxon>
    </lineage>
</organism>
<dbReference type="InterPro" id="IPR037053">
    <property type="entry name" value="Phage_tail_collar_dom_sf"/>
</dbReference>
<protein>
    <recommendedName>
        <fullName evidence="1">Phage tail collar domain-containing protein</fullName>
    </recommendedName>
</protein>
<dbReference type="Proteomes" id="UP000663834">
    <property type="component" value="Unassembled WGS sequence"/>
</dbReference>
<evidence type="ECO:0000313" key="5">
    <source>
        <dbReference type="Proteomes" id="UP000663834"/>
    </source>
</evidence>
<dbReference type="AlphaFoldDB" id="A0A815WN54"/>
<name>A0A815WN54_9BILA</name>
<dbReference type="Proteomes" id="UP000663824">
    <property type="component" value="Unassembled WGS sequence"/>
</dbReference>
<evidence type="ECO:0000313" key="2">
    <source>
        <dbReference type="EMBL" id="CAF1118523.1"/>
    </source>
</evidence>
<gene>
    <name evidence="2" type="ORF">CJN711_LOCUS7953</name>
    <name evidence="3" type="ORF">KQP761_LOCUS17350</name>
    <name evidence="4" type="ORF">MBJ925_LOCUS7810</name>
</gene>
<feature type="domain" description="Phage tail collar" evidence="1">
    <location>
        <begin position="42"/>
        <end position="99"/>
    </location>
</feature>
<evidence type="ECO:0000313" key="4">
    <source>
        <dbReference type="EMBL" id="CAF1991850.1"/>
    </source>
</evidence>
<reference evidence="3" key="1">
    <citation type="submission" date="2021-02" db="EMBL/GenBank/DDBJ databases">
        <authorList>
            <person name="Nowell W R."/>
        </authorList>
    </citation>
    <scope>NUCLEOTIDE SEQUENCE</scope>
</reference>
<dbReference type="SUPFAM" id="SSF88874">
    <property type="entry name" value="Receptor-binding domain of short tail fibre protein gp12"/>
    <property type="match status" value="1"/>
</dbReference>
<dbReference type="OrthoDB" id="10056189at2759"/>
<comment type="caution">
    <text evidence="3">The sequence shown here is derived from an EMBL/GenBank/DDBJ whole genome shotgun (WGS) entry which is preliminary data.</text>
</comment>
<dbReference type="InterPro" id="IPR011083">
    <property type="entry name" value="Phage_tail_collar_dom"/>
</dbReference>